<evidence type="ECO:0000259" key="3">
    <source>
        <dbReference type="Pfam" id="PF13240"/>
    </source>
</evidence>
<dbReference type="Proteomes" id="UP000192527">
    <property type="component" value="Chromosome"/>
</dbReference>
<feature type="transmembrane region" description="Helical" evidence="2">
    <location>
        <begin position="44"/>
        <end position="66"/>
    </location>
</feature>
<dbReference type="Pfam" id="PF13240">
    <property type="entry name" value="Zn_Ribbon_1"/>
    <property type="match status" value="1"/>
</dbReference>
<dbReference type="InterPro" id="IPR026870">
    <property type="entry name" value="Zinc_ribbon_dom"/>
</dbReference>
<organism evidence="4 5">
    <name type="scientific">Halobacillus mangrovi</name>
    <dbReference type="NCBI Taxonomy" id="402384"/>
    <lineage>
        <taxon>Bacteria</taxon>
        <taxon>Bacillati</taxon>
        <taxon>Bacillota</taxon>
        <taxon>Bacilli</taxon>
        <taxon>Bacillales</taxon>
        <taxon>Bacillaceae</taxon>
        <taxon>Halobacillus</taxon>
    </lineage>
</organism>
<keyword evidence="2" id="KW-0472">Membrane</keyword>
<evidence type="ECO:0000256" key="2">
    <source>
        <dbReference type="SAM" id="Phobius"/>
    </source>
</evidence>
<keyword evidence="1" id="KW-0175">Coiled coil</keyword>
<feature type="coiled-coil region" evidence="1">
    <location>
        <begin position="255"/>
        <end position="305"/>
    </location>
</feature>
<dbReference type="AlphaFoldDB" id="A0A1W5ZWY3"/>
<evidence type="ECO:0000313" key="5">
    <source>
        <dbReference type="Proteomes" id="UP000192527"/>
    </source>
</evidence>
<feature type="coiled-coil region" evidence="1">
    <location>
        <begin position="134"/>
        <end position="161"/>
    </location>
</feature>
<dbReference type="SUPFAM" id="SSF48452">
    <property type="entry name" value="TPR-like"/>
    <property type="match status" value="1"/>
</dbReference>
<reference evidence="4 5" key="1">
    <citation type="submission" date="2017-04" db="EMBL/GenBank/DDBJ databases">
        <title>The whole genome sequencing and assembly of Halobacillus mangrovi strain.</title>
        <authorList>
            <person name="Lee S.-J."/>
            <person name="Park M.-K."/>
            <person name="Kim J.-Y."/>
            <person name="Lee Y.-J."/>
            <person name="Yi H."/>
            <person name="Bahn Y.-S."/>
            <person name="Kim J.F."/>
            <person name="Lee D.-W."/>
        </authorList>
    </citation>
    <scope>NUCLEOTIDE SEQUENCE [LARGE SCALE GENOMIC DNA]</scope>
    <source>
        <strain evidence="4 5">KTB 131</strain>
    </source>
</reference>
<dbReference type="OrthoDB" id="1822804at2"/>
<protein>
    <recommendedName>
        <fullName evidence="3">Zinc-ribbon domain-containing protein</fullName>
    </recommendedName>
</protein>
<keyword evidence="5" id="KW-1185">Reference proteome</keyword>
<evidence type="ECO:0000313" key="4">
    <source>
        <dbReference type="EMBL" id="ARI77794.1"/>
    </source>
</evidence>
<feature type="domain" description="Zinc-ribbon" evidence="3">
    <location>
        <begin position="3"/>
        <end position="25"/>
    </location>
</feature>
<sequence>MTFCPHCGKEVHEDSRFCSQCGTRLKDNEGNHIHKESGEKKSRFLWPILVPVLALLLTAGGLFWTYTHQQEVNEQVIQNNEKAERLALDGEYKEAEKILIKAVDKRPDFTPLQENLDAVQTVLLIQSDMTEVEKQIKSNHLNKAEEQLTAIQNQIQDEQSKLFSTLTPEANRLQSQITLRQINDELSKLTQVDDLAAKLNTLSGLNLEETSKVRKKINEKIVSLSTKKAEAALEDKQYNEAVAIVDQGLQYVSNHEKLIQLKERIKQERESFEQAQQDRMEDAMQQAAKDELKNQNAALEVLDVQMKKDEYGDIKLSGKVKSVATQILSTVTANYEIRNEKDEVVKEDSAKVYPVYLNPGDEGTFEKVYYDLKKGDYTVEVTDLEWLVE</sequence>
<gene>
    <name evidence="4" type="ORF">HM131_13460</name>
</gene>
<dbReference type="STRING" id="402384.HM131_13460"/>
<evidence type="ECO:0000256" key="1">
    <source>
        <dbReference type="SAM" id="Coils"/>
    </source>
</evidence>
<dbReference type="RefSeq" id="WP_085030255.1">
    <property type="nucleotide sequence ID" value="NZ_CP020772.1"/>
</dbReference>
<keyword evidence="2" id="KW-0812">Transmembrane</keyword>
<keyword evidence="2" id="KW-1133">Transmembrane helix</keyword>
<dbReference type="EMBL" id="CP020772">
    <property type="protein sequence ID" value="ARI77794.1"/>
    <property type="molecule type" value="Genomic_DNA"/>
</dbReference>
<name>A0A1W5ZWY3_9BACI</name>
<dbReference type="KEGG" id="hmn:HM131_13460"/>
<dbReference type="InterPro" id="IPR011990">
    <property type="entry name" value="TPR-like_helical_dom_sf"/>
</dbReference>
<accession>A0A1W5ZWY3</accession>
<proteinExistence type="predicted"/>